<feature type="region of interest" description="Disordered" evidence="1">
    <location>
        <begin position="1"/>
        <end position="76"/>
    </location>
</feature>
<dbReference type="Proteomes" id="UP000091967">
    <property type="component" value="Unassembled WGS sequence"/>
</dbReference>
<proteinExistence type="predicted"/>
<dbReference type="AlphaFoldDB" id="A0A1B8B6E7"/>
<dbReference type="InterPro" id="IPR032675">
    <property type="entry name" value="LRR_dom_sf"/>
</dbReference>
<feature type="region of interest" description="Disordered" evidence="1">
    <location>
        <begin position="167"/>
        <end position="187"/>
    </location>
</feature>
<dbReference type="EMBL" id="LYXU01000001">
    <property type="protein sequence ID" value="OBS28303.1"/>
    <property type="molecule type" value="Genomic_DNA"/>
</dbReference>
<feature type="compositionally biased region" description="Polar residues" evidence="1">
    <location>
        <begin position="171"/>
        <end position="181"/>
    </location>
</feature>
<evidence type="ECO:0000256" key="1">
    <source>
        <dbReference type="SAM" id="MobiDB-lite"/>
    </source>
</evidence>
<evidence type="ECO:0000313" key="3">
    <source>
        <dbReference type="Proteomes" id="UP000091967"/>
    </source>
</evidence>
<keyword evidence="3" id="KW-1185">Reference proteome</keyword>
<dbReference type="STRING" id="36050.A0A1B8B6E7"/>
<dbReference type="SUPFAM" id="SSF52047">
    <property type="entry name" value="RNI-like"/>
    <property type="match status" value="1"/>
</dbReference>
<evidence type="ECO:0000313" key="2">
    <source>
        <dbReference type="EMBL" id="OBS28303.1"/>
    </source>
</evidence>
<sequence>MPSRRSARLKAKADEPASSEKQTQESKKAPKRKAPVSTDDKSIKKAPKTKSWNEKSDDKSPGRQLKPKAGAGTNKIGELCVQTPAKTSNGPFSSLPPEVLNLVIEKIKDTKSLGNLSKTSKAFHSFVIPQLFKRVEGSVSFHAHIAKLIRTIEPLLTIKQRKQLKKEGQYKGQQESFSNNTDDNERPQISDCVRQAIFYIGDPGKKHRYIVFRYVEELLDSTPNLEVFAATCLTKPMATKLAAKKNLRALFLNTSWTDNIDTETMSGIQGLKHLHLLTSNCFSTSSPPLELIWNSRSTLRSLDLDRSYFHSLYKAVDNSIGKAESLNPQHDLSALRSFSIRGTKINPDEVVSLIRAVDFTSLENLKFGYKNVNIGLLFRRLIDIFSATKNAEIKLRSLSLNLGSQAFSNLIRMVAKTGEEDLGIEFISSFNTLTSLIVVDAGIHSSNLPNPGLKDTLLQGIFMHTNLTTLEFRDSISTSGCKVPCLDTQTVKRFIENFPQLKNFHFYPEEKQLDEIAEVLSRGRNLESVGISTRESTKDKDEEKGPEFLRQLVLPILDRDSNDKGDYQWEDSSKFSRLTMGVSVWEVGSKLGKAIKGMKNAEIITSASNSKKTVMYREIPSPMHLWLRGSLNEMKDWVNKVAKDLD</sequence>
<protein>
    <recommendedName>
        <fullName evidence="4">F-box domain-containing protein</fullName>
    </recommendedName>
</protein>
<organism evidence="2 3">
    <name type="scientific">Fusarium poae</name>
    <dbReference type="NCBI Taxonomy" id="36050"/>
    <lineage>
        <taxon>Eukaryota</taxon>
        <taxon>Fungi</taxon>
        <taxon>Dikarya</taxon>
        <taxon>Ascomycota</taxon>
        <taxon>Pezizomycotina</taxon>
        <taxon>Sordariomycetes</taxon>
        <taxon>Hypocreomycetidae</taxon>
        <taxon>Hypocreales</taxon>
        <taxon>Nectriaceae</taxon>
        <taxon>Fusarium</taxon>
    </lineage>
</organism>
<comment type="caution">
    <text evidence="2">The sequence shown here is derived from an EMBL/GenBank/DDBJ whole genome shotgun (WGS) entry which is preliminary data.</text>
</comment>
<reference evidence="2 3" key="1">
    <citation type="submission" date="2016-06" db="EMBL/GenBank/DDBJ databases">
        <title>Living apart together: crosstalk between the core and supernumerary genomes in a fungal plant pathogen.</title>
        <authorList>
            <person name="Vanheule A."/>
            <person name="Audenaert K."/>
            <person name="Warris S."/>
            <person name="Van De Geest H."/>
            <person name="Schijlen E."/>
            <person name="Hofte M."/>
            <person name="De Saeger S."/>
            <person name="Haesaert G."/>
            <person name="Waalwijk C."/>
            <person name="Van Der Lee T."/>
        </authorList>
    </citation>
    <scope>NUCLEOTIDE SEQUENCE [LARGE SCALE GENOMIC DNA]</scope>
    <source>
        <strain evidence="2 3">2516</strain>
    </source>
</reference>
<feature type="compositionally biased region" description="Basic residues" evidence="1">
    <location>
        <begin position="1"/>
        <end position="10"/>
    </location>
</feature>
<accession>A0A1B8B6E7</accession>
<dbReference type="Gene3D" id="3.80.10.10">
    <property type="entry name" value="Ribonuclease Inhibitor"/>
    <property type="match status" value="1"/>
</dbReference>
<name>A0A1B8B6E7_FUSPO</name>
<evidence type="ECO:0008006" key="4">
    <source>
        <dbReference type="Google" id="ProtNLM"/>
    </source>
</evidence>
<feature type="compositionally biased region" description="Basic and acidic residues" evidence="1">
    <location>
        <begin position="51"/>
        <end position="61"/>
    </location>
</feature>
<gene>
    <name evidence="2" type="ORF">FPOA_02244</name>
</gene>